<comment type="similarity">
    <text evidence="2 6">Belongs to the cytochrome P450 family.</text>
</comment>
<evidence type="ECO:0000256" key="5">
    <source>
        <dbReference type="PIRSR" id="PIRSR602401-1"/>
    </source>
</evidence>
<feature type="binding site" description="axial binding residue" evidence="5">
    <location>
        <position position="455"/>
    </location>
    <ligand>
        <name>heme</name>
        <dbReference type="ChEBI" id="CHEBI:30413"/>
    </ligand>
    <ligandPart>
        <name>Fe</name>
        <dbReference type="ChEBI" id="CHEBI:18248"/>
    </ligandPart>
</feature>
<evidence type="ECO:0000256" key="2">
    <source>
        <dbReference type="ARBA" id="ARBA00010617"/>
    </source>
</evidence>
<dbReference type="STRING" id="13370.A0A448YHR4"/>
<keyword evidence="4 5" id="KW-0408">Iron</keyword>
<keyword evidence="9" id="KW-1185">Reference proteome</keyword>
<dbReference type="InParanoid" id="A0A448YHR4"/>
<dbReference type="PROSITE" id="PS00086">
    <property type="entry name" value="CYTOCHROME_P450"/>
    <property type="match status" value="1"/>
</dbReference>
<dbReference type="GO" id="GO:0016705">
    <property type="term" value="F:oxidoreductase activity, acting on paired donors, with incorporation or reduction of molecular oxygen"/>
    <property type="evidence" value="ECO:0007669"/>
    <property type="project" value="InterPro"/>
</dbReference>
<keyword evidence="7" id="KW-1133">Transmembrane helix</keyword>
<accession>A0A448YHR4</accession>
<evidence type="ECO:0000256" key="6">
    <source>
        <dbReference type="RuleBase" id="RU000461"/>
    </source>
</evidence>
<dbReference type="PANTHER" id="PTHR24305:SF166">
    <property type="entry name" value="CYTOCHROME P450 12A4, MITOCHONDRIAL-RELATED"/>
    <property type="match status" value="1"/>
</dbReference>
<keyword evidence="7" id="KW-0472">Membrane</keyword>
<dbReference type="PRINTS" id="PR00385">
    <property type="entry name" value="P450"/>
</dbReference>
<organism evidence="8 9">
    <name type="scientific">Brettanomyces naardenensis</name>
    <name type="common">Yeast</name>
    <dbReference type="NCBI Taxonomy" id="13370"/>
    <lineage>
        <taxon>Eukaryota</taxon>
        <taxon>Fungi</taxon>
        <taxon>Dikarya</taxon>
        <taxon>Ascomycota</taxon>
        <taxon>Saccharomycotina</taxon>
        <taxon>Pichiomycetes</taxon>
        <taxon>Pichiales</taxon>
        <taxon>Pichiaceae</taxon>
        <taxon>Brettanomyces</taxon>
    </lineage>
</organism>
<evidence type="ECO:0000256" key="3">
    <source>
        <dbReference type="ARBA" id="ARBA00022723"/>
    </source>
</evidence>
<dbReference type="GO" id="GO:0020037">
    <property type="term" value="F:heme binding"/>
    <property type="evidence" value="ECO:0007669"/>
    <property type="project" value="InterPro"/>
</dbReference>
<dbReference type="PRINTS" id="PR00463">
    <property type="entry name" value="EP450I"/>
</dbReference>
<dbReference type="Gene3D" id="1.10.630.10">
    <property type="entry name" value="Cytochrome P450"/>
    <property type="match status" value="1"/>
</dbReference>
<evidence type="ECO:0000256" key="4">
    <source>
        <dbReference type="ARBA" id="ARBA00023004"/>
    </source>
</evidence>
<dbReference type="InterPro" id="IPR050121">
    <property type="entry name" value="Cytochrome_P450_monoxygenase"/>
</dbReference>
<dbReference type="GO" id="GO:0005506">
    <property type="term" value="F:iron ion binding"/>
    <property type="evidence" value="ECO:0007669"/>
    <property type="project" value="InterPro"/>
</dbReference>
<dbReference type="InterPro" id="IPR036396">
    <property type="entry name" value="Cyt_P450_sf"/>
</dbReference>
<evidence type="ECO:0000256" key="1">
    <source>
        <dbReference type="ARBA" id="ARBA00001971"/>
    </source>
</evidence>
<evidence type="ECO:0000313" key="9">
    <source>
        <dbReference type="Proteomes" id="UP000290900"/>
    </source>
</evidence>
<protein>
    <submittedName>
        <fullName evidence="8">DEKNAAC101372</fullName>
    </submittedName>
</protein>
<keyword evidence="6" id="KW-0503">Monooxygenase</keyword>
<dbReference type="Proteomes" id="UP000290900">
    <property type="component" value="Unassembled WGS sequence"/>
</dbReference>
<dbReference type="InterPro" id="IPR017972">
    <property type="entry name" value="Cyt_P450_CS"/>
</dbReference>
<dbReference type="AlphaFoldDB" id="A0A448YHR4"/>
<dbReference type="OrthoDB" id="1470350at2759"/>
<comment type="cofactor">
    <cofactor evidence="1 5">
        <name>heme</name>
        <dbReference type="ChEBI" id="CHEBI:30413"/>
    </cofactor>
</comment>
<proteinExistence type="inferred from homology"/>
<dbReference type="SUPFAM" id="SSF48264">
    <property type="entry name" value="Cytochrome P450"/>
    <property type="match status" value="1"/>
</dbReference>
<evidence type="ECO:0000256" key="7">
    <source>
        <dbReference type="SAM" id="Phobius"/>
    </source>
</evidence>
<dbReference type="EMBL" id="CAACVR010000004">
    <property type="protein sequence ID" value="VEU20418.1"/>
    <property type="molecule type" value="Genomic_DNA"/>
</dbReference>
<reference evidence="8 9" key="1">
    <citation type="submission" date="2018-12" db="EMBL/GenBank/DDBJ databases">
        <authorList>
            <person name="Tiukova I."/>
            <person name="Dainat J."/>
        </authorList>
    </citation>
    <scope>NUCLEOTIDE SEQUENCE [LARGE SCALE GENOMIC DNA]</scope>
</reference>
<keyword evidence="6" id="KW-0560">Oxidoreductase</keyword>
<dbReference type="InterPro" id="IPR002401">
    <property type="entry name" value="Cyt_P450_E_grp-I"/>
</dbReference>
<name>A0A448YHR4_BRENA</name>
<evidence type="ECO:0000313" key="8">
    <source>
        <dbReference type="EMBL" id="VEU20418.1"/>
    </source>
</evidence>
<keyword evidence="7" id="KW-0812">Transmembrane</keyword>
<dbReference type="InterPro" id="IPR001128">
    <property type="entry name" value="Cyt_P450"/>
</dbReference>
<dbReference type="Pfam" id="PF00067">
    <property type="entry name" value="p450"/>
    <property type="match status" value="1"/>
</dbReference>
<gene>
    <name evidence="8" type="ORF">BRENAR_LOCUS1153</name>
</gene>
<sequence>MLQELVSENWHSLIRTTSIIVAAFLIFYGLIYPLLFHPLAKIPGPTICALTGYWILYKSWSEQRNHYVDDLHKRYGSIVRVGPNEVDISDSDYLKEVYVQDMDKSNFYAQFINYGSHNTFSTIDKAGHIESRKASAKFYSKSHVCSEDVQVKIRGVISKVLKVLEEQKYKPINVFILWADMAMDAITLFSFGSKYYISSMDDPFGAGRKIVLEFFVQSSSWFWTTQLPRFYDWVVPQAVDDATQRCCDWIENQFNRSLDGVGESEQSLVNTLLGGKVHSNGKKPVFDKQRAKSECFDHIAAGHATTATTLSYIYFELARHPEVQQRLIDELSQSNGGKHLSVHNLESQDYSRIEELPFMNAVIDETLRVYAAIPGQEPRLAPNTGMVWKGSKETPKCLIPGGTIITMQPWSVHRDPTVFTDPNNWNPDRWMSDNQEQLKAMHKNLIPFSAGTRMCIGMNLAICEIKLNVSSVFSRYTVRLEEGFDYDSKAFFSDMYTSFPRFGQMPIVFDSIETKQELMS</sequence>
<dbReference type="PANTHER" id="PTHR24305">
    <property type="entry name" value="CYTOCHROME P450"/>
    <property type="match status" value="1"/>
</dbReference>
<keyword evidence="3 5" id="KW-0479">Metal-binding</keyword>
<keyword evidence="5 6" id="KW-0349">Heme</keyword>
<feature type="transmembrane region" description="Helical" evidence="7">
    <location>
        <begin position="12"/>
        <end position="35"/>
    </location>
</feature>
<dbReference type="GO" id="GO:0004497">
    <property type="term" value="F:monooxygenase activity"/>
    <property type="evidence" value="ECO:0007669"/>
    <property type="project" value="UniProtKB-KW"/>
</dbReference>